<protein>
    <recommendedName>
        <fullName evidence="2">6-bladed beta-propeller</fullName>
    </recommendedName>
</protein>
<dbReference type="InterPro" id="IPR011044">
    <property type="entry name" value="Quino_amine_DH_bsu"/>
</dbReference>
<sequence length="351" mass="41750">MRNKIFIFLLFIFYGCSVEKSKINVVSTESIEIEINEYVGNIVEGAGNYIYIYGLSKPLVRLDIFSGKIDTIFFHKDGYIFSVNEKDGYLYFIINGILKRYGDGIKDICFLGKDIYFKFLNDELIISQELSSMSDYFSLINIKKKEKINNFGEMIEYPDERFKKKLGYDRFTIPYPDFEWNIKGTLLVVYEYFFDRLKAYDVLTGKIIKTFGIEHKGWELPPVIVSGKGRNKIFKVAKTPAAGIAISDKYIFICLEKYWLKHWKIVDKKYEDRMRKLYRKGFFFVDVYRKTDFSYIGTFFPLNDKNFFEKELSLRLRKVKAENDSTLVFYLQDNKRERFFRKVKVVFNIKE</sequence>
<dbReference type="EMBL" id="DTHG01000103">
    <property type="protein sequence ID" value="HGW92613.1"/>
    <property type="molecule type" value="Genomic_DNA"/>
</dbReference>
<accession>A0A7C4U8B4</accession>
<name>A0A7C4U8B4_UNCW3</name>
<reference evidence="1" key="1">
    <citation type="journal article" date="2020" name="mSystems">
        <title>Genome- and Community-Level Interaction Insights into Carbon Utilization and Element Cycling Functions of Hydrothermarchaeota in Hydrothermal Sediment.</title>
        <authorList>
            <person name="Zhou Z."/>
            <person name="Liu Y."/>
            <person name="Xu W."/>
            <person name="Pan J."/>
            <person name="Luo Z.H."/>
            <person name="Li M."/>
        </authorList>
    </citation>
    <scope>NUCLEOTIDE SEQUENCE [LARGE SCALE GENOMIC DNA]</scope>
    <source>
        <strain evidence="1">SpSt-780</strain>
    </source>
</reference>
<evidence type="ECO:0008006" key="2">
    <source>
        <dbReference type="Google" id="ProtNLM"/>
    </source>
</evidence>
<comment type="caution">
    <text evidence="1">The sequence shown here is derived from an EMBL/GenBank/DDBJ whole genome shotgun (WGS) entry which is preliminary data.</text>
</comment>
<evidence type="ECO:0000313" key="1">
    <source>
        <dbReference type="EMBL" id="HGW92613.1"/>
    </source>
</evidence>
<dbReference type="AlphaFoldDB" id="A0A7C4U8B4"/>
<organism evidence="1">
    <name type="scientific">candidate division WOR-3 bacterium</name>
    <dbReference type="NCBI Taxonomy" id="2052148"/>
    <lineage>
        <taxon>Bacteria</taxon>
        <taxon>Bacteria division WOR-3</taxon>
    </lineage>
</organism>
<dbReference type="PROSITE" id="PS51257">
    <property type="entry name" value="PROKAR_LIPOPROTEIN"/>
    <property type="match status" value="1"/>
</dbReference>
<dbReference type="SUPFAM" id="SSF50969">
    <property type="entry name" value="YVTN repeat-like/Quinoprotein amine dehydrogenase"/>
    <property type="match status" value="1"/>
</dbReference>
<gene>
    <name evidence="1" type="ORF">ENV67_08775</name>
</gene>
<proteinExistence type="predicted"/>